<feature type="transmembrane region" description="Helical" evidence="2">
    <location>
        <begin position="371"/>
        <end position="391"/>
    </location>
</feature>
<feature type="transmembrane region" description="Helical" evidence="2">
    <location>
        <begin position="653"/>
        <end position="674"/>
    </location>
</feature>
<dbReference type="InParanoid" id="A0A1I5CU05"/>
<organism evidence="3 4">
    <name type="scientific">Actinomadura madurae</name>
    <dbReference type="NCBI Taxonomy" id="1993"/>
    <lineage>
        <taxon>Bacteria</taxon>
        <taxon>Bacillati</taxon>
        <taxon>Actinomycetota</taxon>
        <taxon>Actinomycetes</taxon>
        <taxon>Streptosporangiales</taxon>
        <taxon>Thermomonosporaceae</taxon>
        <taxon>Actinomadura</taxon>
    </lineage>
</organism>
<sequence>MFVTTGVGVGASLTDIPYTEIIGAATVAFVAAVVALARYRNGWGYRGGAGVLAALAAAVRSEWTAELARSGQDDGGTLPIPLEVRGSDEGVVLETVDLSEIGDIFQRVMPGGWVITGPPGSGKTTTAIVLVLALLERRRPDGPVPVMVSMAAWDPARQPFEDWLAELIAEKYGLPSEVARDLVGRRRIIPILDGFDELPVEKAGWALRRINSAVRVDDPLVIVARDGSLGRAVGSRQGEPLRRALVLRLMPVPFPRVVHYLESLLPQADYPGWNRWREELGRDGALAQALSLPANIRLVRSAYLDDRRPLPDFGSLNASGVAERLLSDWIDRLYPRNGRERSWLGEIARRSGDGVPGDFSWWLLRRRLPRWALALPVGVLDLLVGGVLLAGCFGTSTPNVIAASIWGVTWLAALLVAGGFAQFAVRMPVWKTTEPVVQFRRSLVFRMAFAALVGVTGGLAIGSGVTDARVENGVFLGAGVAFNILSASSVGLYALSVVIFAVRGRLPWRPLSFLEEARQQGVVRVVGGAYQFRYRQIPDLLAANGPDSHREFGDAETGQASGAGPGPVARGERLDAFAREAVLVEVLGLPEVLRRVDQREPARSRARLQALAAELIDDDPLAVETPARERGERFDEALLAFEKAADLPFLSRFVTGYLVIAAGAGALLAGLFVARGRWGGASDAIFVAWVVLLISVLLWASFRRAAGQRRAVRSRDPAKWLQLDALSHLRPALERTYRDWVRAMARDGLLPLLNERLGEEPPAYTTELHGLELEPLSGTDERDDHFVPTDASRRVSLLIEELSSASIGLSGVRGAGKSTVLRQLCDPERHPDNDLRLLVHAPTAYDSREFLTHLFIRVCERVVGDRGPRPAPARRIRMLAMHVLPWAAVGAGLALIVGTLYRAKIADVVGLLPDQARVYLLAGGGLLIAAGVSTLLLFNRRPHLRSMTRAQVAAHAHLRRLRYQQAVTRTATGEMAVPGGGKVGGQLAVQQTEQAQSLPGLVADFQELLRMVGTERRADRNKVVIGVDELDKIATAGAAEQFLNDLKVIFGVPGCYFLVTVSEDALAAFGRRSLSVRDTFDSAFDTVVEVPPLRGEEAMALLNRRGVPLPVPYVWLCHVMTAGLARDLIRSVRALAALAAEGESRLELEHLAREMIAEDVAAVMGAQLRAAAAAEEEGTAALLEWLAACADTPVTGDDLEAGIATMPERGLSLTARTFAVQARTYLAIAATLVRLFVENPKDSAEWLRGLGERREERHPLDRLAEIRGLLANHPQLAWHAVLRLRREATWPVPLPTLDPQEG</sequence>
<evidence type="ECO:0000256" key="1">
    <source>
        <dbReference type="SAM" id="MobiDB-lite"/>
    </source>
</evidence>
<keyword evidence="2" id="KW-1133">Transmembrane helix</keyword>
<proteinExistence type="predicted"/>
<dbReference type="EMBL" id="FOVH01000003">
    <property type="protein sequence ID" value="SFN90407.1"/>
    <property type="molecule type" value="Genomic_DNA"/>
</dbReference>
<feature type="transmembrane region" description="Helical" evidence="2">
    <location>
        <begin position="879"/>
        <end position="898"/>
    </location>
</feature>
<accession>A0A1I5CU05</accession>
<keyword evidence="2" id="KW-0812">Transmembrane</keyword>
<feature type="transmembrane region" description="Helical" evidence="2">
    <location>
        <begin position="403"/>
        <end position="423"/>
    </location>
</feature>
<feature type="transmembrane region" description="Helical" evidence="2">
    <location>
        <begin position="680"/>
        <end position="700"/>
    </location>
</feature>
<keyword evidence="2" id="KW-0472">Membrane</keyword>
<dbReference type="STRING" id="1993.SAMN04489713_103377"/>
<feature type="transmembrane region" description="Helical" evidence="2">
    <location>
        <begin position="474"/>
        <end position="502"/>
    </location>
</feature>
<feature type="transmembrane region" description="Helical" evidence="2">
    <location>
        <begin position="918"/>
        <end position="938"/>
    </location>
</feature>
<gene>
    <name evidence="3" type="ORF">SAMN04489713_103377</name>
</gene>
<feature type="region of interest" description="Disordered" evidence="1">
    <location>
        <begin position="548"/>
        <end position="567"/>
    </location>
</feature>
<dbReference type="Proteomes" id="UP000183413">
    <property type="component" value="Unassembled WGS sequence"/>
</dbReference>
<dbReference type="eggNOG" id="COG5635">
    <property type="taxonomic scope" value="Bacteria"/>
</dbReference>
<keyword evidence="4" id="KW-1185">Reference proteome</keyword>
<evidence type="ECO:0000313" key="3">
    <source>
        <dbReference type="EMBL" id="SFN90407.1"/>
    </source>
</evidence>
<evidence type="ECO:0000313" key="4">
    <source>
        <dbReference type="Proteomes" id="UP000183413"/>
    </source>
</evidence>
<evidence type="ECO:0000256" key="2">
    <source>
        <dbReference type="SAM" id="Phobius"/>
    </source>
</evidence>
<feature type="transmembrane region" description="Helical" evidence="2">
    <location>
        <begin position="443"/>
        <end position="462"/>
    </location>
</feature>
<feature type="transmembrane region" description="Helical" evidence="2">
    <location>
        <begin position="16"/>
        <end position="37"/>
    </location>
</feature>
<protein>
    <submittedName>
        <fullName evidence="3">Part of AAA domain-containing protein</fullName>
    </submittedName>
</protein>
<dbReference type="SUPFAM" id="SSF52540">
    <property type="entry name" value="P-loop containing nucleoside triphosphate hydrolases"/>
    <property type="match status" value="2"/>
</dbReference>
<dbReference type="InterPro" id="IPR027417">
    <property type="entry name" value="P-loop_NTPase"/>
</dbReference>
<name>A0A1I5CU05_9ACTN</name>
<dbReference type="Gene3D" id="3.40.50.300">
    <property type="entry name" value="P-loop containing nucleotide triphosphate hydrolases"/>
    <property type="match status" value="1"/>
</dbReference>
<reference evidence="3 4" key="1">
    <citation type="submission" date="2016-10" db="EMBL/GenBank/DDBJ databases">
        <authorList>
            <person name="de Groot N.N."/>
        </authorList>
    </citation>
    <scope>NUCLEOTIDE SEQUENCE [LARGE SCALE GENOMIC DNA]</scope>
    <source>
        <strain evidence="3 4">DSM 43067</strain>
    </source>
</reference>